<accession>R4YJY3</accession>
<dbReference type="PANTHER" id="PTHR46361">
    <property type="entry name" value="ELECTRON CARRIER/ PROTEIN DISULFIDE OXIDOREDUCTASE"/>
    <property type="match status" value="1"/>
</dbReference>
<evidence type="ECO:0000259" key="1">
    <source>
        <dbReference type="Pfam" id="PF04784"/>
    </source>
</evidence>
<dbReference type="PATRIC" id="fig|698738.3.peg.436"/>
<dbReference type="AlphaFoldDB" id="R4YJY3"/>
<evidence type="ECO:0000313" key="2">
    <source>
        <dbReference type="EMBL" id="CCK74597.1"/>
    </source>
</evidence>
<dbReference type="HOGENOM" id="CLU_054137_1_2_6"/>
<dbReference type="KEGG" id="oai:OLEAN_C04210"/>
<dbReference type="EMBL" id="FO203512">
    <property type="protein sequence ID" value="CCK74597.1"/>
    <property type="molecule type" value="Genomic_DNA"/>
</dbReference>
<dbReference type="Proteomes" id="UP000032749">
    <property type="component" value="Chromosome"/>
</dbReference>
<dbReference type="STRING" id="698738.OLEAN_C04210"/>
<dbReference type="InterPro" id="IPR006869">
    <property type="entry name" value="DUF547"/>
</dbReference>
<protein>
    <recommendedName>
        <fullName evidence="1">DUF547 domain-containing protein</fullName>
    </recommendedName>
</protein>
<name>R4YJY3_OLEAN</name>
<organism evidence="2 3">
    <name type="scientific">Oleispira antarctica RB-8</name>
    <dbReference type="NCBI Taxonomy" id="698738"/>
    <lineage>
        <taxon>Bacteria</taxon>
        <taxon>Pseudomonadati</taxon>
        <taxon>Pseudomonadota</taxon>
        <taxon>Gammaproteobacteria</taxon>
        <taxon>Oceanospirillales</taxon>
        <taxon>Oceanospirillaceae</taxon>
        <taxon>Oleispira</taxon>
    </lineage>
</organism>
<feature type="domain" description="DUF547" evidence="1">
    <location>
        <begin position="94"/>
        <end position="203"/>
    </location>
</feature>
<dbReference type="OrthoDB" id="526867at2"/>
<keyword evidence="3" id="KW-1185">Reference proteome</keyword>
<dbReference type="Pfam" id="PF04784">
    <property type="entry name" value="DUF547"/>
    <property type="match status" value="1"/>
</dbReference>
<gene>
    <name evidence="2" type="ORF">OLEAN_C04210</name>
</gene>
<dbReference type="PANTHER" id="PTHR46361:SF3">
    <property type="entry name" value="ELECTRON CARRIER_ PROTEIN DISULFIDE OXIDOREDUCTASE"/>
    <property type="match status" value="1"/>
</dbReference>
<reference evidence="2 3" key="1">
    <citation type="journal article" date="2013" name="Nat. Commun.">
        <title>Genome sequence and functional genomic analysis of the oil-degrading bacterium Oleispira antarctica.</title>
        <authorList>
            <person name="Kube M."/>
            <person name="Chernikova T.N."/>
            <person name="Al-Ramahi Y."/>
            <person name="Beloqui A."/>
            <person name="Lopez-Cortez N."/>
            <person name="Guazzaroni M.E."/>
            <person name="Heipieper H.J."/>
            <person name="Klages S."/>
            <person name="Kotsyurbenko O.R."/>
            <person name="Langer I."/>
            <person name="Nechitaylo T.Y."/>
            <person name="Lunsdorf H."/>
            <person name="Fernandez M."/>
            <person name="Juarez S."/>
            <person name="Ciordia S."/>
            <person name="Singer A."/>
            <person name="Kagan O."/>
            <person name="Egorova O."/>
            <person name="Petit P.A."/>
            <person name="Stogios P."/>
            <person name="Kim Y."/>
            <person name="Tchigvintsev A."/>
            <person name="Flick R."/>
            <person name="Denaro R."/>
            <person name="Genovese M."/>
            <person name="Albar J.P."/>
            <person name="Reva O.N."/>
            <person name="Martinez-Gomariz M."/>
            <person name="Tran H."/>
            <person name="Ferrer M."/>
            <person name="Savchenko A."/>
            <person name="Yakunin A.F."/>
            <person name="Yakimov M.M."/>
            <person name="Golyshina O.V."/>
            <person name="Reinhardt R."/>
            <person name="Golyshin P.N."/>
        </authorList>
    </citation>
    <scope>NUCLEOTIDE SEQUENCE [LARGE SCALE GENOMIC DNA]</scope>
</reference>
<proteinExistence type="predicted"/>
<evidence type="ECO:0000313" key="3">
    <source>
        <dbReference type="Proteomes" id="UP000032749"/>
    </source>
</evidence>
<sequence>MTIPLVIPILVVVSTISRITMGVHKMRILLLCLVFVTQYSSASFDWSDYSTLLKQNIINDERSGIRTNLVNYDAISKDPAFSSLFERLAAFDPSTLKGKEKMAFYINTYNLFAIKLITDHKPKHSIRDIGTWFSPVWQKPAAMLNANTISLDTIEHKILRKMKEPRIHFAIVCASLSCPDLRIEAYSAKNLDQQLDEQTRRFLANPGKGINIDGEVIYISKIFDWFTKDFAADKKATGILKFIAQYNMEAGRFSDYETLDYNWKLNQQ</sequence>